<keyword evidence="2" id="KW-0802">TPR repeat</keyword>
<gene>
    <name evidence="3" type="ORF">ACFQZJ_00415</name>
</gene>
<sequence>MINKYIFSVLVVGIWMVPSYFHAQEEQEIQVEESAEVFLEDYSDEFQENFFEGLKQKGIQNYDRAINYLLECKRLQPDNAAVVHELAKLYFLDKNYTESLVYAVDAVSSIPDNYWYLYTLMTTLKNQGNTIGSVAKDIPMTNPILTENLAKIYYGQENYEEALTLVSALKPSKSVSLLAQKIKDAIALKEKSNNTLSYTTTVIVNNTATNELESYKTRIRGLLMMPSGDALILQVSEEALEKYPAQPYFYYANGYALNKKGKHREAIEVLETALDYMLADISLANKIYTELSTAYNAISNPSKANMYLRKVKPGF</sequence>
<dbReference type="InterPro" id="IPR019734">
    <property type="entry name" value="TPR_rpt"/>
</dbReference>
<dbReference type="EMBL" id="JBHTHY010000003">
    <property type="protein sequence ID" value="MFD0795904.1"/>
    <property type="molecule type" value="Genomic_DNA"/>
</dbReference>
<proteinExistence type="predicted"/>
<keyword evidence="4" id="KW-1185">Reference proteome</keyword>
<dbReference type="RefSeq" id="WP_379931569.1">
    <property type="nucleotide sequence ID" value="NZ_JBHTHY010000003.1"/>
</dbReference>
<dbReference type="InterPro" id="IPR051685">
    <property type="entry name" value="Ycf3/AcsC/BcsC/TPR_MFPF"/>
</dbReference>
<accession>A0ABW3AZW9</accession>
<comment type="caution">
    <text evidence="3">The sequence shown here is derived from an EMBL/GenBank/DDBJ whole genome shotgun (WGS) entry which is preliminary data.</text>
</comment>
<dbReference type="Gene3D" id="1.25.40.10">
    <property type="entry name" value="Tetratricopeptide repeat domain"/>
    <property type="match status" value="2"/>
</dbReference>
<dbReference type="PANTHER" id="PTHR44943">
    <property type="entry name" value="CELLULOSE SYNTHASE OPERON PROTEIN C"/>
    <property type="match status" value="1"/>
</dbReference>
<dbReference type="SUPFAM" id="SSF48452">
    <property type="entry name" value="TPR-like"/>
    <property type="match status" value="1"/>
</dbReference>
<evidence type="ECO:0000313" key="3">
    <source>
        <dbReference type="EMBL" id="MFD0795904.1"/>
    </source>
</evidence>
<evidence type="ECO:0000256" key="1">
    <source>
        <dbReference type="ARBA" id="ARBA00022737"/>
    </source>
</evidence>
<keyword evidence="1" id="KW-0677">Repeat</keyword>
<evidence type="ECO:0000256" key="2">
    <source>
        <dbReference type="ARBA" id="ARBA00022803"/>
    </source>
</evidence>
<dbReference type="Pfam" id="PF13181">
    <property type="entry name" value="TPR_8"/>
    <property type="match status" value="1"/>
</dbReference>
<name>A0ABW3AZW9_9FLAO</name>
<dbReference type="PANTHER" id="PTHR44943:SF8">
    <property type="entry name" value="TPR REPEAT-CONTAINING PROTEIN MJ0263"/>
    <property type="match status" value="1"/>
</dbReference>
<reference evidence="4" key="1">
    <citation type="journal article" date="2019" name="Int. J. Syst. Evol. Microbiol.">
        <title>The Global Catalogue of Microorganisms (GCM) 10K type strain sequencing project: providing services to taxonomists for standard genome sequencing and annotation.</title>
        <authorList>
            <consortium name="The Broad Institute Genomics Platform"/>
            <consortium name="The Broad Institute Genome Sequencing Center for Infectious Disease"/>
            <person name="Wu L."/>
            <person name="Ma J."/>
        </authorList>
    </citation>
    <scope>NUCLEOTIDE SEQUENCE [LARGE SCALE GENOMIC DNA]</scope>
    <source>
        <strain evidence="4">CCUG 61948</strain>
    </source>
</reference>
<organism evidence="3 4">
    <name type="scientific">Maribacter chungangensis</name>
    <dbReference type="NCBI Taxonomy" id="1069117"/>
    <lineage>
        <taxon>Bacteria</taxon>
        <taxon>Pseudomonadati</taxon>
        <taxon>Bacteroidota</taxon>
        <taxon>Flavobacteriia</taxon>
        <taxon>Flavobacteriales</taxon>
        <taxon>Flavobacteriaceae</taxon>
        <taxon>Maribacter</taxon>
    </lineage>
</organism>
<evidence type="ECO:0000313" key="4">
    <source>
        <dbReference type="Proteomes" id="UP001597012"/>
    </source>
</evidence>
<dbReference type="InterPro" id="IPR011990">
    <property type="entry name" value="TPR-like_helical_dom_sf"/>
</dbReference>
<dbReference type="Proteomes" id="UP001597012">
    <property type="component" value="Unassembled WGS sequence"/>
</dbReference>
<protein>
    <submittedName>
        <fullName evidence="3">Tetratricopeptide repeat protein</fullName>
    </submittedName>
</protein>